<gene>
    <name evidence="1" type="ORF">CWS20_09275</name>
</gene>
<protein>
    <submittedName>
        <fullName evidence="1">Uncharacterized protein</fullName>
    </submittedName>
</protein>
<evidence type="ECO:0000313" key="1">
    <source>
        <dbReference type="EMBL" id="PKG29276.1"/>
    </source>
</evidence>
<dbReference type="Proteomes" id="UP000233343">
    <property type="component" value="Unassembled WGS sequence"/>
</dbReference>
<dbReference type="EMBL" id="PISD01000017">
    <property type="protein sequence ID" value="PKG29276.1"/>
    <property type="molecule type" value="Genomic_DNA"/>
</dbReference>
<sequence>MGRQIKCTESWDMGVGIGLQRGMEKYIDLYFDYMKNEYISKLNQINDRDLLEKMHDTIYTNVRNRHDFELLLNNLQHYHQEQKERDREKEKNR</sequence>
<proteinExistence type="predicted"/>
<comment type="caution">
    <text evidence="1">The sequence shown here is derived from an EMBL/GenBank/DDBJ whole genome shotgun (WGS) entry which is preliminary data.</text>
</comment>
<organism evidence="1 2">
    <name type="scientific">Cytobacillus horneckiae</name>
    <dbReference type="NCBI Taxonomy" id="549687"/>
    <lineage>
        <taxon>Bacteria</taxon>
        <taxon>Bacillati</taxon>
        <taxon>Bacillota</taxon>
        <taxon>Bacilli</taxon>
        <taxon>Bacillales</taxon>
        <taxon>Bacillaceae</taxon>
        <taxon>Cytobacillus</taxon>
    </lineage>
</organism>
<reference evidence="1 2" key="1">
    <citation type="journal article" date="2010" name="Int. J. Syst. Evol. Microbiol.">
        <title>Bacillus horneckiae sp. nov., isolated from a spacecraft-assembly clean room.</title>
        <authorList>
            <person name="Vaishampayan P."/>
            <person name="Probst A."/>
            <person name="Krishnamurthi S."/>
            <person name="Ghosh S."/>
            <person name="Osman S."/>
            <person name="McDowall A."/>
            <person name="Ruckmani A."/>
            <person name="Mayilraj S."/>
            <person name="Venkateswaran K."/>
        </authorList>
    </citation>
    <scope>NUCLEOTIDE SEQUENCE [LARGE SCALE GENOMIC DNA]</scope>
    <source>
        <strain evidence="2">1PO1SC</strain>
    </source>
</reference>
<keyword evidence="2" id="KW-1185">Reference proteome</keyword>
<accession>A0A2N0ZIF6</accession>
<dbReference type="RefSeq" id="WP_101226279.1">
    <property type="nucleotide sequence ID" value="NZ_JARSFA010000063.1"/>
</dbReference>
<evidence type="ECO:0000313" key="2">
    <source>
        <dbReference type="Proteomes" id="UP000233343"/>
    </source>
</evidence>
<name>A0A2N0ZIF6_9BACI</name>
<dbReference type="AlphaFoldDB" id="A0A2N0ZIF6"/>